<dbReference type="InterPro" id="IPR014044">
    <property type="entry name" value="CAP_dom"/>
</dbReference>
<dbReference type="Gene3D" id="3.40.33.10">
    <property type="entry name" value="CAP"/>
    <property type="match status" value="1"/>
</dbReference>
<sequence>MKSSILLAASGVIMAMASPVLQERRLFTKTDLVVEWVTVTVTEGHTTVFGPGAQRQHPQISTTSVISSTSTPVPAPVPATSSVPVVVVPPPAPVISTQPAPVPAPAPEPEPAVDNAAPAAPVQQASSDDYQNTALKHHNVHRFNHSAGALTWGDSYASYAATTAASCKFAHDLSPGGGGYGQNIAMWGSSSNAEGLGASGAMAMSASDQWYNGEINQWPAGDYGKANPNMANFEKWGHFSQLVWKDTLQVGCASQLCPAGTMNPSFDAWYTVCNYYPPGNMGGEYGTNVLPPLGQATVKGVEQ</sequence>
<feature type="domain" description="SCP" evidence="2">
    <location>
        <begin position="129"/>
        <end position="283"/>
    </location>
</feature>
<dbReference type="EMBL" id="JAULSR010000009">
    <property type="protein sequence ID" value="KAK0612547.1"/>
    <property type="molecule type" value="Genomic_DNA"/>
</dbReference>
<name>A0AA39TIC9_9PEZI</name>
<dbReference type="PANTHER" id="PTHR10334">
    <property type="entry name" value="CYSTEINE-RICH SECRETORY PROTEIN-RELATED"/>
    <property type="match status" value="1"/>
</dbReference>
<dbReference type="Pfam" id="PF00188">
    <property type="entry name" value="CAP"/>
    <property type="match status" value="1"/>
</dbReference>
<dbReference type="GO" id="GO:0005576">
    <property type="term" value="C:extracellular region"/>
    <property type="evidence" value="ECO:0007669"/>
    <property type="project" value="InterPro"/>
</dbReference>
<dbReference type="SMART" id="SM00198">
    <property type="entry name" value="SCP"/>
    <property type="match status" value="1"/>
</dbReference>
<comment type="caution">
    <text evidence="3">The sequence shown here is derived from an EMBL/GenBank/DDBJ whole genome shotgun (WGS) entry which is preliminary data.</text>
</comment>
<dbReference type="PRINTS" id="PR00837">
    <property type="entry name" value="V5TPXLIKE"/>
</dbReference>
<dbReference type="FunFam" id="3.40.33.10:FF:000018">
    <property type="entry name" value="SCP-like extracellular protein, putative"/>
    <property type="match status" value="1"/>
</dbReference>
<gene>
    <name evidence="3" type="ORF">B0T17DRAFT_620719</name>
</gene>
<dbReference type="InterPro" id="IPR002413">
    <property type="entry name" value="V5_allergen-like"/>
</dbReference>
<dbReference type="AlphaFoldDB" id="A0AA39TIC9"/>
<protein>
    <submittedName>
        <fullName evidence="3">CAP domain-containing protein</fullName>
    </submittedName>
</protein>
<keyword evidence="1" id="KW-0732">Signal</keyword>
<dbReference type="InterPro" id="IPR001283">
    <property type="entry name" value="CRISP-related"/>
</dbReference>
<dbReference type="PRINTS" id="PR00838">
    <property type="entry name" value="V5ALLERGEN"/>
</dbReference>
<dbReference type="InterPro" id="IPR035940">
    <property type="entry name" value="CAP_sf"/>
</dbReference>
<proteinExistence type="predicted"/>
<feature type="chain" id="PRO_5041368447" evidence="1">
    <location>
        <begin position="18"/>
        <end position="303"/>
    </location>
</feature>
<keyword evidence="4" id="KW-1185">Reference proteome</keyword>
<evidence type="ECO:0000313" key="3">
    <source>
        <dbReference type="EMBL" id="KAK0612547.1"/>
    </source>
</evidence>
<feature type="signal peptide" evidence="1">
    <location>
        <begin position="1"/>
        <end position="17"/>
    </location>
</feature>
<dbReference type="SUPFAM" id="SSF55797">
    <property type="entry name" value="PR-1-like"/>
    <property type="match status" value="1"/>
</dbReference>
<accession>A0AA39TIC9</accession>
<dbReference type="InterPro" id="IPR018244">
    <property type="entry name" value="Allrgn_V5/Tpx1_CS"/>
</dbReference>
<evidence type="ECO:0000256" key="1">
    <source>
        <dbReference type="SAM" id="SignalP"/>
    </source>
</evidence>
<evidence type="ECO:0000259" key="2">
    <source>
        <dbReference type="SMART" id="SM00198"/>
    </source>
</evidence>
<dbReference type="PROSITE" id="PS01009">
    <property type="entry name" value="CRISP_1"/>
    <property type="match status" value="1"/>
</dbReference>
<reference evidence="3" key="1">
    <citation type="submission" date="2023-06" db="EMBL/GenBank/DDBJ databases">
        <title>Genome-scale phylogeny and comparative genomics of the fungal order Sordariales.</title>
        <authorList>
            <consortium name="Lawrence Berkeley National Laboratory"/>
            <person name="Hensen N."/>
            <person name="Bonometti L."/>
            <person name="Westerberg I."/>
            <person name="Brannstrom I.O."/>
            <person name="Guillou S."/>
            <person name="Cros-Aarteil S."/>
            <person name="Calhoun S."/>
            <person name="Haridas S."/>
            <person name="Kuo A."/>
            <person name="Mondo S."/>
            <person name="Pangilinan J."/>
            <person name="Riley R."/>
            <person name="LaButti K."/>
            <person name="Andreopoulos B."/>
            <person name="Lipzen A."/>
            <person name="Chen C."/>
            <person name="Yanf M."/>
            <person name="Daum C."/>
            <person name="Ng V."/>
            <person name="Clum A."/>
            <person name="Steindorff A."/>
            <person name="Ohm R."/>
            <person name="Martin F."/>
            <person name="Silar P."/>
            <person name="Natvig D."/>
            <person name="Lalanne C."/>
            <person name="Gautier V."/>
            <person name="Ament-velasquez S.L."/>
            <person name="Kruys A."/>
            <person name="Hutchinson M.I."/>
            <person name="Powell A.J."/>
            <person name="Barry K."/>
            <person name="Miller A.N."/>
            <person name="Grigoriev I.V."/>
            <person name="Debuchy R."/>
            <person name="Gladieux P."/>
            <person name="Thoren M.H."/>
            <person name="Johannesson H."/>
        </authorList>
    </citation>
    <scope>NUCLEOTIDE SEQUENCE</scope>
    <source>
        <strain evidence="3">SMH3391-2</strain>
    </source>
</reference>
<organism evidence="3 4">
    <name type="scientific">Bombardia bombarda</name>
    <dbReference type="NCBI Taxonomy" id="252184"/>
    <lineage>
        <taxon>Eukaryota</taxon>
        <taxon>Fungi</taxon>
        <taxon>Dikarya</taxon>
        <taxon>Ascomycota</taxon>
        <taxon>Pezizomycotina</taxon>
        <taxon>Sordariomycetes</taxon>
        <taxon>Sordariomycetidae</taxon>
        <taxon>Sordariales</taxon>
        <taxon>Lasiosphaeriaceae</taxon>
        <taxon>Bombardia</taxon>
    </lineage>
</organism>
<dbReference type="Proteomes" id="UP001174934">
    <property type="component" value="Unassembled WGS sequence"/>
</dbReference>
<evidence type="ECO:0000313" key="4">
    <source>
        <dbReference type="Proteomes" id="UP001174934"/>
    </source>
</evidence>